<protein>
    <submittedName>
        <fullName evidence="2">Uncharacterized protein</fullName>
    </submittedName>
</protein>
<dbReference type="Proteomes" id="UP001223176">
    <property type="component" value="Segment"/>
</dbReference>
<sequence>MATRNTTVTARAHVAGVISLCAFGVFFGLITFVGMGG</sequence>
<keyword evidence="3" id="KW-1185">Reference proteome</keyword>
<proteinExistence type="predicted"/>
<keyword evidence="1" id="KW-0472">Membrane</keyword>
<dbReference type="EMBL" id="OQ829281">
    <property type="protein sequence ID" value="WHS68251.1"/>
    <property type="molecule type" value="Genomic_DNA"/>
</dbReference>
<organism evidence="2 3">
    <name type="scientific">phage PKM.Lu.22.1</name>
    <dbReference type="NCBI Taxonomy" id="3049197"/>
    <lineage>
        <taxon>Viruses</taxon>
        <taxon>Duplodnaviria</taxon>
        <taxon>Heunggongvirae</taxon>
        <taxon>Uroviricota</taxon>
        <taxon>Caudoviricetes</taxon>
        <taxon>Grimontviridae</taxon>
    </lineage>
</organism>
<keyword evidence="1" id="KW-0812">Transmembrane</keyword>
<name>A0AAF0R9F1_9CAUD</name>
<accession>A0AAF0R9F1</accession>
<evidence type="ECO:0000256" key="1">
    <source>
        <dbReference type="SAM" id="Phobius"/>
    </source>
</evidence>
<feature type="transmembrane region" description="Helical" evidence="1">
    <location>
        <begin position="12"/>
        <end position="35"/>
    </location>
</feature>
<keyword evidence="1" id="KW-1133">Transmembrane helix</keyword>
<evidence type="ECO:0000313" key="2">
    <source>
        <dbReference type="EMBL" id="WHS68251.1"/>
    </source>
</evidence>
<evidence type="ECO:0000313" key="3">
    <source>
        <dbReference type="Proteomes" id="UP001223176"/>
    </source>
</evidence>
<reference evidence="2" key="1">
    <citation type="submission" date="2023-04" db="EMBL/GenBank/DDBJ databases">
        <title>Isolation and Characterization of Novel Plasmid-specific Phages Infecting Bacteria Carrying Diverse Conjugative Plasmids.</title>
        <authorList>
            <person name="Parra B."/>
            <person name="Cockx B."/>
            <person name="Lutz V.T."/>
            <person name="Bronsted L."/>
            <person name="Smets B.F."/>
            <person name="Dechesne A."/>
        </authorList>
    </citation>
    <scope>NUCLEOTIDE SEQUENCE</scope>
</reference>